<proteinExistence type="predicted"/>
<sequence>MNYNQHNQDDFEDILKNLVPYDEAEQQERNETEDEELEIFDMDAFENDLSEDLTHDNFFITKPTKEEREREKKEKEKKEREKEQKEQKEREEKEEEERNQKEREDFVNIQNINKTQSVSEDTQQTDRTEEEFKFTPEDTFNAEYSPEGINAETESPEDTFNAETESPSLQNTLVSSSTLELTPELDSQEFDGMRAVPDNSYENVTEQSAQSSSETSTLELTPELAEQEFEYSPDESQKAEEYMHRPEKTEYPLEEEVPEEEHNGNYMPETVPHEEAVVPNTQPEYIPNTNSPIKHMKNSPWYIPEQDVQDVPVPNTSNAEGSVFKPIPDVFNAPQDSSWTLDEYFQMSPESSSNNEDVFYQNNEQEIFGMDESNSGCNVSSTDNSCAQDAYVHNPESIPVENKEEESPATGSEESSSLDELFKDCPPIDPNTFKYAPDYQQSTELDYTNAEPIPEDYPEIPQNAYVYDQPVEESAPAVNSSANPIVYSPQEYTYNNANPSVKKQAFIPTSPFQHSQPSQVPAHNDLQHAHALPGVEDTPVSLNTVEEHGHVLEIPGDKEASDMHSHPTAHIQMTFCGDKFIVFSSTPSVTNPHKLLPNPVKTVELSGEIKTDNVKQKSTQELVNSLIQTYPMNYSSSDHPLNYLISKSIDTLSKRSTKRIPSIPIKEYIPEVSQDINSAMLQNNWAEAFFLSSQNAEYLLCVQDKYAKHTTETVTDYISVLLSTQCNIPSRLFSQPDVLDNYLTILSMGIKYKNDKALEELISALFKNNRMDAGVISVIISGLIDGFTDKIFDINTLLIIGKLKEKEEAVRVRVKELLRRVKVINKKRTQEIYKENKDIFNRTDKKEIEEFLCIESSSWGLQGIINAVDKGITRMVSTPNTAQPTTVSTPQTNSFEVHKPQPVQSAPFPAQPTIGLGQGVTSPVGKSTFVKKRIAHMNRPTFPLNKPAPEAQRVTSESQMPPAQNASTSHSSTLPLGSTAIPMPSMPSSSETAQKTMPIPGIPMPSIPLSASQQPNNPAMPVIPQGIPKPAPSMPFSPKASGIPMPSIPSTAQPSSIPTRPAPSMPMPVIPQGMSRPSPSMPLSSSAQPSSTSGKQASPSMPMSVIPQGMSRPAPSMPMPSISAATQASATTKPAPSMPMPSAAQPSSIPTNSAPSMPAAAEPSPIMPYKPAPKVEETPEEDIDYKKLYSDKSRYQIIDSTPEKSSWLGYIPGVNALSGIVKKIAGQNNIPVIELSQDTTFVLDKKLNKWITVDAKTLKPIKICASKASDEAASNSVSAPIPMPVLTGKIPKRGPDGKVDFGPVGTSLEARYGKPMIQSSIDTTIQDTAPAFPTSQNMYSRKNAKVFVPKLPIEDTNTQ</sequence>
<feature type="region of interest" description="Disordered" evidence="1">
    <location>
        <begin position="939"/>
        <end position="1182"/>
    </location>
</feature>
<organism evidence="2 3">
    <name type="scientific">Nematocida parisii (strain ERTm3)</name>
    <name type="common">Nematode killer fungus</name>
    <dbReference type="NCBI Taxonomy" id="935791"/>
    <lineage>
        <taxon>Eukaryota</taxon>
        <taxon>Fungi</taxon>
        <taxon>Fungi incertae sedis</taxon>
        <taxon>Microsporidia</taxon>
        <taxon>Nematocida</taxon>
    </lineage>
</organism>
<dbReference type="STRING" id="935791.I3EEM1"/>
<feature type="compositionally biased region" description="Polar residues" evidence="1">
    <location>
        <begin position="879"/>
        <end position="895"/>
    </location>
</feature>
<dbReference type="OMA" id="HTPELKV"/>
<feature type="compositionally biased region" description="Polar residues" evidence="1">
    <location>
        <begin position="953"/>
        <end position="976"/>
    </location>
</feature>
<feature type="region of interest" description="Disordered" evidence="1">
    <location>
        <begin position="370"/>
        <end position="421"/>
    </location>
</feature>
<feature type="compositionally biased region" description="Basic and acidic residues" evidence="1">
    <location>
        <begin position="235"/>
        <end position="251"/>
    </location>
</feature>
<evidence type="ECO:0000313" key="2">
    <source>
        <dbReference type="EMBL" id="EIJ87668.1"/>
    </source>
</evidence>
<reference evidence="2" key="1">
    <citation type="submission" date="2011-01" db="EMBL/GenBank/DDBJ databases">
        <title>The Genome Sequence of Nematocida parisii strain ERTm3.</title>
        <authorList>
            <consortium name="The Broad Institute Genome Sequencing Platform"/>
            <consortium name="The Broad Institute Genome Sequencing Center for Infectious Disease"/>
            <person name="Cuomo C."/>
            <person name="Troemel E."/>
            <person name="Young S.K."/>
            <person name="Zeng Q."/>
            <person name="Gargeya S."/>
            <person name="Fitzgerald M."/>
            <person name="Haas B."/>
            <person name="Abouelleil A."/>
            <person name="Alvarado L."/>
            <person name="Arachchi H.M."/>
            <person name="Berlin A."/>
            <person name="Chapman S.B."/>
            <person name="Gearin G."/>
            <person name="Goldberg J."/>
            <person name="Griggs A."/>
            <person name="Gujja S."/>
            <person name="Hansen M."/>
            <person name="Heiman D."/>
            <person name="Howarth C."/>
            <person name="Larimer J."/>
            <person name="Lui A."/>
            <person name="MacDonald P.J.P."/>
            <person name="McCowen C."/>
            <person name="Montmayeur A."/>
            <person name="Murphy C."/>
            <person name="Neiman D."/>
            <person name="Pearson M."/>
            <person name="Priest M."/>
            <person name="Roberts A."/>
            <person name="Saif S."/>
            <person name="Shea T."/>
            <person name="Sisk P."/>
            <person name="Stolte C."/>
            <person name="Sykes S."/>
            <person name="Wortman J."/>
            <person name="Nusbaum C."/>
            <person name="Birren B."/>
        </authorList>
    </citation>
    <scope>NUCLEOTIDE SEQUENCE</scope>
    <source>
        <strain evidence="2">ERTm3</strain>
    </source>
</reference>
<evidence type="ECO:0000313" key="3">
    <source>
        <dbReference type="Proteomes" id="UP000002872"/>
    </source>
</evidence>
<dbReference type="VEuPathDB" id="MicrosporidiaDB:NEQG_02215"/>
<keyword evidence="3" id="KW-1185">Reference proteome</keyword>
<feature type="region of interest" description="Disordered" evidence="1">
    <location>
        <begin position="307"/>
        <end position="329"/>
    </location>
</feature>
<feature type="compositionally biased region" description="Low complexity" evidence="1">
    <location>
        <begin position="1075"/>
        <end position="1093"/>
    </location>
</feature>
<gene>
    <name evidence="2" type="ORF">NEQG_02215</name>
</gene>
<dbReference type="Proteomes" id="UP000002872">
    <property type="component" value="Unassembled WGS sequence"/>
</dbReference>
<feature type="compositionally biased region" description="Polar residues" evidence="1">
    <location>
        <begin position="108"/>
        <end position="119"/>
    </location>
</feature>
<feature type="compositionally biased region" description="Low complexity" evidence="1">
    <location>
        <begin position="1110"/>
        <end position="1164"/>
    </location>
</feature>
<dbReference type="HOGENOM" id="CLU_260926_0_0_1"/>
<feature type="compositionally biased region" description="Polar residues" evidence="1">
    <location>
        <begin position="372"/>
        <end position="387"/>
    </location>
</feature>
<feature type="compositionally biased region" description="Low complexity" evidence="1">
    <location>
        <begin position="205"/>
        <end position="224"/>
    </location>
</feature>
<feature type="compositionally biased region" description="Pro residues" evidence="1">
    <location>
        <begin position="1060"/>
        <end position="1069"/>
    </location>
</feature>
<feature type="compositionally biased region" description="Basic and acidic residues" evidence="1">
    <location>
        <begin position="63"/>
        <end position="106"/>
    </location>
</feature>
<feature type="region of interest" description="Disordered" evidence="1">
    <location>
        <begin position="1"/>
        <end position="267"/>
    </location>
</feature>
<feature type="compositionally biased region" description="Acidic residues" evidence="1">
    <location>
        <begin position="31"/>
        <end position="51"/>
    </location>
</feature>
<dbReference type="OrthoDB" id="2195679at2759"/>
<accession>I3EEM1</accession>
<feature type="compositionally biased region" description="Polar residues" evidence="1">
    <location>
        <begin position="161"/>
        <end position="180"/>
    </location>
</feature>
<feature type="compositionally biased region" description="Polar residues" evidence="1">
    <location>
        <begin position="1048"/>
        <end position="1058"/>
    </location>
</feature>
<protein>
    <submittedName>
        <fullName evidence="2">Uncharacterized protein</fullName>
    </submittedName>
</protein>
<evidence type="ECO:0000256" key="1">
    <source>
        <dbReference type="SAM" id="MobiDB-lite"/>
    </source>
</evidence>
<dbReference type="EMBL" id="GL870881">
    <property type="protein sequence ID" value="EIJ87668.1"/>
    <property type="molecule type" value="Genomic_DNA"/>
</dbReference>
<name>I3EEM1_NEMP3</name>
<feature type="compositionally biased region" description="Basic and acidic residues" evidence="1">
    <location>
        <begin position="124"/>
        <end position="136"/>
    </location>
</feature>
<feature type="region of interest" description="Disordered" evidence="1">
    <location>
        <begin position="879"/>
        <end position="902"/>
    </location>
</feature>
<feature type="compositionally biased region" description="Polar residues" evidence="1">
    <location>
        <begin position="986"/>
        <end position="995"/>
    </location>
</feature>
<dbReference type="InParanoid" id="I3EEM1"/>